<dbReference type="AlphaFoldDB" id="A0A448TAM7"/>
<gene>
    <name evidence="1" type="ORF">NCTC10643_01094</name>
</gene>
<proteinExistence type="predicted"/>
<sequence length="68" mass="7907">MLSLNFKYTLLLSILLSACTHSTGGNEKDSQCFSSAYVNRHIKDSVHRKIMYDRCLRENKTYLINNSY</sequence>
<dbReference type="PROSITE" id="PS51257">
    <property type="entry name" value="PROKAR_LIPOPROTEIN"/>
    <property type="match status" value="1"/>
</dbReference>
<dbReference type="Proteomes" id="UP000271188">
    <property type="component" value="Chromosome"/>
</dbReference>
<evidence type="ECO:0008006" key="3">
    <source>
        <dbReference type="Google" id="ProtNLM"/>
    </source>
</evidence>
<evidence type="ECO:0000313" key="2">
    <source>
        <dbReference type="Proteomes" id="UP000271188"/>
    </source>
</evidence>
<dbReference type="EMBL" id="LR134495">
    <property type="protein sequence ID" value="VEI76885.1"/>
    <property type="molecule type" value="Genomic_DNA"/>
</dbReference>
<evidence type="ECO:0000313" key="1">
    <source>
        <dbReference type="EMBL" id="VEI76885.1"/>
    </source>
</evidence>
<name>A0A448TAM7_MANHA</name>
<accession>A0A448TAM7</accession>
<protein>
    <recommendedName>
        <fullName evidence="3">Lipoprotein</fullName>
    </recommendedName>
</protein>
<reference evidence="1" key="1">
    <citation type="submission" date="2018-12" db="EMBL/GenBank/DDBJ databases">
        <authorList>
            <consortium name="Pathogen Informatics"/>
        </authorList>
    </citation>
    <scope>NUCLEOTIDE SEQUENCE [LARGE SCALE GENOMIC DNA]</scope>
    <source>
        <strain evidence="1">NCTC10643</strain>
    </source>
</reference>
<organism evidence="1 2">
    <name type="scientific">Mannheimia haemolytica</name>
    <name type="common">Pasteurella haemolytica</name>
    <dbReference type="NCBI Taxonomy" id="75985"/>
    <lineage>
        <taxon>Bacteria</taxon>
        <taxon>Pseudomonadati</taxon>
        <taxon>Pseudomonadota</taxon>
        <taxon>Gammaproteobacteria</taxon>
        <taxon>Pasteurellales</taxon>
        <taxon>Pasteurellaceae</taxon>
        <taxon>Mannheimia</taxon>
    </lineage>
</organism>